<proteinExistence type="predicted"/>
<sequence length="146" mass="16217">MDLSTVPSIGAEPKLVESAKTENTLHSTTPSLPLLEDDISNINRSKKAQKTRQQQKRRRSQIVRHSLEGSLLPNLFPFPADANRPLPNVPVTSPAAGKVCKSKIILARSRSQKEVPSRSLAAADNNFRAKTIFFYRDGDEFFTVSE</sequence>
<evidence type="ECO:0000313" key="3">
    <source>
        <dbReference type="Proteomes" id="UP001620645"/>
    </source>
</evidence>
<feature type="region of interest" description="Disordered" evidence="1">
    <location>
        <begin position="1"/>
        <end position="64"/>
    </location>
</feature>
<reference evidence="2 3" key="1">
    <citation type="submission" date="2024-10" db="EMBL/GenBank/DDBJ databases">
        <authorList>
            <person name="Kim D."/>
        </authorList>
    </citation>
    <scope>NUCLEOTIDE SEQUENCE [LARGE SCALE GENOMIC DNA]</scope>
    <source>
        <strain evidence="2">Taebaek</strain>
    </source>
</reference>
<feature type="compositionally biased region" description="Basic residues" evidence="1">
    <location>
        <begin position="44"/>
        <end position="62"/>
    </location>
</feature>
<evidence type="ECO:0000313" key="2">
    <source>
        <dbReference type="EMBL" id="KAL3085389.1"/>
    </source>
</evidence>
<feature type="compositionally biased region" description="Low complexity" evidence="1">
    <location>
        <begin position="24"/>
        <end position="34"/>
    </location>
</feature>
<dbReference type="Proteomes" id="UP001620645">
    <property type="component" value="Unassembled WGS sequence"/>
</dbReference>
<dbReference type="EMBL" id="JBICCN010000232">
    <property type="protein sequence ID" value="KAL3085389.1"/>
    <property type="molecule type" value="Genomic_DNA"/>
</dbReference>
<dbReference type="AlphaFoldDB" id="A0ABD2IZW0"/>
<name>A0ABD2IZW0_HETSC</name>
<evidence type="ECO:0000256" key="1">
    <source>
        <dbReference type="SAM" id="MobiDB-lite"/>
    </source>
</evidence>
<gene>
    <name evidence="2" type="ORF">niasHS_010458</name>
</gene>
<comment type="caution">
    <text evidence="2">The sequence shown here is derived from an EMBL/GenBank/DDBJ whole genome shotgun (WGS) entry which is preliminary data.</text>
</comment>
<protein>
    <submittedName>
        <fullName evidence="2">Uncharacterized protein</fullName>
    </submittedName>
</protein>
<accession>A0ABD2IZW0</accession>
<organism evidence="2 3">
    <name type="scientific">Heterodera schachtii</name>
    <name type="common">Sugarbeet cyst nematode worm</name>
    <name type="synonym">Tylenchus schachtii</name>
    <dbReference type="NCBI Taxonomy" id="97005"/>
    <lineage>
        <taxon>Eukaryota</taxon>
        <taxon>Metazoa</taxon>
        <taxon>Ecdysozoa</taxon>
        <taxon>Nematoda</taxon>
        <taxon>Chromadorea</taxon>
        <taxon>Rhabditida</taxon>
        <taxon>Tylenchina</taxon>
        <taxon>Tylenchomorpha</taxon>
        <taxon>Tylenchoidea</taxon>
        <taxon>Heteroderidae</taxon>
        <taxon>Heteroderinae</taxon>
        <taxon>Heterodera</taxon>
    </lineage>
</organism>
<keyword evidence="3" id="KW-1185">Reference proteome</keyword>